<dbReference type="PROSITE" id="PS50109">
    <property type="entry name" value="HIS_KIN"/>
    <property type="match status" value="1"/>
</dbReference>
<dbReference type="SUPFAM" id="SSF47384">
    <property type="entry name" value="Homodimeric domain of signal transducing histidine kinase"/>
    <property type="match status" value="1"/>
</dbReference>
<dbReference type="PANTHER" id="PTHR43065:SF42">
    <property type="entry name" value="TWO-COMPONENT SENSOR PPRA"/>
    <property type="match status" value="1"/>
</dbReference>
<gene>
    <name evidence="7" type="ORF">DC20_18095</name>
</gene>
<feature type="transmembrane region" description="Helical" evidence="5">
    <location>
        <begin position="83"/>
        <end position="102"/>
    </location>
</feature>
<keyword evidence="7" id="KW-0808">Transferase</keyword>
<dbReference type="SUPFAM" id="SSF55874">
    <property type="entry name" value="ATPase domain of HSP90 chaperone/DNA topoisomerase II/histidine kinase"/>
    <property type="match status" value="1"/>
</dbReference>
<feature type="domain" description="Histidine kinase" evidence="6">
    <location>
        <begin position="211"/>
        <end position="454"/>
    </location>
</feature>
<evidence type="ECO:0000256" key="4">
    <source>
        <dbReference type="SAM" id="Coils"/>
    </source>
</evidence>
<feature type="coiled-coil region" evidence="4">
    <location>
        <begin position="172"/>
        <end position="202"/>
    </location>
</feature>
<evidence type="ECO:0000256" key="1">
    <source>
        <dbReference type="ARBA" id="ARBA00000085"/>
    </source>
</evidence>
<feature type="transmembrane region" description="Helical" evidence="5">
    <location>
        <begin position="114"/>
        <end position="133"/>
    </location>
</feature>
<keyword evidence="5" id="KW-0472">Membrane</keyword>
<dbReference type="EC" id="2.7.13.3" evidence="2"/>
<name>A0A0P0CF82_9BACT</name>
<dbReference type="EMBL" id="CP012643">
    <property type="protein sequence ID" value="ALJ00530.1"/>
    <property type="molecule type" value="Genomic_DNA"/>
</dbReference>
<evidence type="ECO:0000259" key="6">
    <source>
        <dbReference type="PROSITE" id="PS50109"/>
    </source>
</evidence>
<reference evidence="7 8" key="1">
    <citation type="submission" date="2015-08" db="EMBL/GenBank/DDBJ databases">
        <title>Complete genome sequence of Rufibacter tibetensis strain 1351t, a radiation-resistant bacterium from tibet plateau.</title>
        <authorList>
            <person name="Dai J."/>
        </authorList>
    </citation>
    <scope>NUCLEOTIDE SEQUENCE [LARGE SCALE GENOMIC DNA]</scope>
    <source>
        <strain evidence="7 8">1351</strain>
    </source>
</reference>
<organism evidence="7 8">
    <name type="scientific">Rufibacter tibetensis</name>
    <dbReference type="NCBI Taxonomy" id="512763"/>
    <lineage>
        <taxon>Bacteria</taxon>
        <taxon>Pseudomonadati</taxon>
        <taxon>Bacteroidota</taxon>
        <taxon>Cytophagia</taxon>
        <taxon>Cytophagales</taxon>
        <taxon>Hymenobacteraceae</taxon>
        <taxon>Rufibacter</taxon>
    </lineage>
</organism>
<dbReference type="PATRIC" id="fig|512763.3.peg.3977"/>
<keyword evidence="8" id="KW-1185">Reference proteome</keyword>
<keyword evidence="5" id="KW-1133">Transmembrane helix</keyword>
<dbReference type="InterPro" id="IPR036890">
    <property type="entry name" value="HATPase_C_sf"/>
</dbReference>
<dbReference type="Pfam" id="PF02518">
    <property type="entry name" value="HATPase_c"/>
    <property type="match status" value="1"/>
</dbReference>
<sequence length="454" mass="50975">MHVFSFLAAFLLLRHLRKYVLGTPLATKWVALLNKGSLVTVGVFLFATLLFNDKVADVLGCIYLLAILIYLRKEPDFTPTHQVVKGFYPFISVIGVTLLVQLFAKSFYLEWNDYFGMALVGAIIYAITIWSTYKKGVKELELEREKRITEEKEKKFISIKKTELEIIVASRTAELMLQKDELQKAIKELQATQAQLIQQEKLASLGELTAGIAHEIQNPLNFVNNFSEVSIELLDELKSGLMQSLPKAEQEHATEILNDLTHNLEKITYHGKRADSIVKGMLQHSRASNGQKEPTDINALADEYLRLSYHGLRAKDKSFNATLQTDYDSSLCKVSVVPQDIGRVFLNMFNNAFYSVALKKKSLNGTYEPVVQVCTSKKGDRLEIIVKDNGVGVPKEVVDKIYQPFFTTKPSGEGTGLGLSLSYDIITKGHHGEMKVISEEGQFAEFVISIPLTN</sequence>
<dbReference type="KEGG" id="rti:DC20_18095"/>
<dbReference type="InterPro" id="IPR004358">
    <property type="entry name" value="Sig_transdc_His_kin-like_C"/>
</dbReference>
<protein>
    <recommendedName>
        <fullName evidence="2">histidine kinase</fullName>
        <ecNumber evidence="2">2.7.13.3</ecNumber>
    </recommendedName>
</protein>
<dbReference type="InterPro" id="IPR003661">
    <property type="entry name" value="HisK_dim/P_dom"/>
</dbReference>
<feature type="transmembrane region" description="Helical" evidence="5">
    <location>
        <begin position="38"/>
        <end position="71"/>
    </location>
</feature>
<evidence type="ECO:0000256" key="2">
    <source>
        <dbReference type="ARBA" id="ARBA00012438"/>
    </source>
</evidence>
<dbReference type="PANTHER" id="PTHR43065">
    <property type="entry name" value="SENSOR HISTIDINE KINASE"/>
    <property type="match status" value="1"/>
</dbReference>
<proteinExistence type="predicted"/>
<dbReference type="CDD" id="cd00082">
    <property type="entry name" value="HisKA"/>
    <property type="match status" value="1"/>
</dbReference>
<keyword evidence="7" id="KW-0418">Kinase</keyword>
<dbReference type="InterPro" id="IPR005467">
    <property type="entry name" value="His_kinase_dom"/>
</dbReference>
<dbReference type="GO" id="GO:0000155">
    <property type="term" value="F:phosphorelay sensor kinase activity"/>
    <property type="evidence" value="ECO:0007669"/>
    <property type="project" value="InterPro"/>
</dbReference>
<keyword evidence="3" id="KW-0597">Phosphoprotein</keyword>
<dbReference type="SMART" id="SM00388">
    <property type="entry name" value="HisKA"/>
    <property type="match status" value="1"/>
</dbReference>
<evidence type="ECO:0000313" key="8">
    <source>
        <dbReference type="Proteomes" id="UP000061382"/>
    </source>
</evidence>
<dbReference type="Gene3D" id="3.30.565.10">
    <property type="entry name" value="Histidine kinase-like ATPase, C-terminal domain"/>
    <property type="match status" value="1"/>
</dbReference>
<dbReference type="SMART" id="SM00387">
    <property type="entry name" value="HATPase_c"/>
    <property type="match status" value="1"/>
</dbReference>
<evidence type="ECO:0000313" key="7">
    <source>
        <dbReference type="EMBL" id="ALJ00530.1"/>
    </source>
</evidence>
<evidence type="ECO:0000256" key="3">
    <source>
        <dbReference type="ARBA" id="ARBA00022553"/>
    </source>
</evidence>
<dbReference type="InterPro" id="IPR036097">
    <property type="entry name" value="HisK_dim/P_sf"/>
</dbReference>
<dbReference type="PRINTS" id="PR00344">
    <property type="entry name" value="BCTRLSENSOR"/>
</dbReference>
<accession>A0A0P0CF82</accession>
<comment type="catalytic activity">
    <reaction evidence="1">
        <text>ATP + protein L-histidine = ADP + protein N-phospho-L-histidine.</text>
        <dbReference type="EC" id="2.7.13.3"/>
    </reaction>
</comment>
<dbReference type="Proteomes" id="UP000061382">
    <property type="component" value="Chromosome"/>
</dbReference>
<dbReference type="Gene3D" id="1.10.287.130">
    <property type="match status" value="1"/>
</dbReference>
<evidence type="ECO:0000256" key="5">
    <source>
        <dbReference type="SAM" id="Phobius"/>
    </source>
</evidence>
<dbReference type="OrthoDB" id="9806995at2"/>
<dbReference type="RefSeq" id="WP_062545115.1">
    <property type="nucleotide sequence ID" value="NZ_CP012643.1"/>
</dbReference>
<keyword evidence="5" id="KW-0812">Transmembrane</keyword>
<dbReference type="AlphaFoldDB" id="A0A0P0CF82"/>
<dbReference type="InterPro" id="IPR003594">
    <property type="entry name" value="HATPase_dom"/>
</dbReference>
<keyword evidence="4" id="KW-0175">Coiled coil</keyword>
<dbReference type="STRING" id="512763.DC20_18095"/>